<dbReference type="Proteomes" id="UP001620514">
    <property type="component" value="Unassembled WGS sequence"/>
</dbReference>
<proteinExistence type="predicted"/>
<reference evidence="1 2" key="2">
    <citation type="submission" date="2024-11" db="EMBL/GenBank/DDBJ databases">
        <title>Using genomics to understand microbial adaptation to soil warming.</title>
        <authorList>
            <person name="Deangelis K.M. PhD."/>
        </authorList>
    </citation>
    <scope>NUCLEOTIDE SEQUENCE [LARGE SCALE GENOMIC DNA]</scope>
    <source>
        <strain evidence="1 2">GAS97</strain>
    </source>
</reference>
<accession>A0ABW8MLW3</accession>
<dbReference type="EMBL" id="JBIYDN010000015">
    <property type="protein sequence ID" value="MFK4444679.1"/>
    <property type="molecule type" value="Genomic_DNA"/>
</dbReference>
<gene>
    <name evidence="1" type="ORF">ABH943_004701</name>
</gene>
<dbReference type="RefSeq" id="WP_404609765.1">
    <property type="nucleotide sequence ID" value="NZ_JBIYDN010000015.1"/>
</dbReference>
<evidence type="ECO:0000313" key="1">
    <source>
        <dbReference type="EMBL" id="MFK4444679.1"/>
    </source>
</evidence>
<reference evidence="1 2" key="1">
    <citation type="submission" date="2024-10" db="EMBL/GenBank/DDBJ databases">
        <authorList>
            <person name="Deangelis K."/>
            <person name="Huntemann M."/>
            <person name="Clum A."/>
            <person name="Wang J."/>
            <person name="Palaniappan K."/>
            <person name="Ritter S."/>
            <person name="Chen I.-M."/>
            <person name="Stamatis D."/>
            <person name="Reddy T."/>
            <person name="O'Malley R."/>
            <person name="Daum C."/>
            <person name="Ng V."/>
            <person name="Ivanova N."/>
            <person name="Kyrpides N."/>
            <person name="Woyke T."/>
        </authorList>
    </citation>
    <scope>NUCLEOTIDE SEQUENCE [LARGE SCALE GENOMIC DNA]</scope>
    <source>
        <strain evidence="1 2">GAS97</strain>
    </source>
</reference>
<name>A0ABW8MLW3_9BURK</name>
<evidence type="ECO:0008006" key="3">
    <source>
        <dbReference type="Google" id="ProtNLM"/>
    </source>
</evidence>
<organism evidence="1 2">
    <name type="scientific">Caballeronia udeis</name>
    <dbReference type="NCBI Taxonomy" id="1232866"/>
    <lineage>
        <taxon>Bacteria</taxon>
        <taxon>Pseudomonadati</taxon>
        <taxon>Pseudomonadota</taxon>
        <taxon>Betaproteobacteria</taxon>
        <taxon>Burkholderiales</taxon>
        <taxon>Burkholderiaceae</taxon>
        <taxon>Caballeronia</taxon>
    </lineage>
</organism>
<sequence length="158" mass="16935">MTTPSTPDLAVSVASEQEWFEAHRQRLALMPMDALVHAVWMAALSTAPTTGSAPEAQILADESNGAWAAFEKSTHAEMSNQEDLWHVWQDAWDAKSDSPAASVPHPSVVASLLKRIDSAIDRITSGSSLMRVPAEDTDPDLVLAECRALLSAQGAKGE</sequence>
<protein>
    <recommendedName>
        <fullName evidence="3">Peptidase</fullName>
    </recommendedName>
</protein>
<comment type="caution">
    <text evidence="1">The sequence shown here is derived from an EMBL/GenBank/DDBJ whole genome shotgun (WGS) entry which is preliminary data.</text>
</comment>
<evidence type="ECO:0000313" key="2">
    <source>
        <dbReference type="Proteomes" id="UP001620514"/>
    </source>
</evidence>
<keyword evidence="2" id="KW-1185">Reference proteome</keyword>